<dbReference type="OrthoDB" id="9810685at2"/>
<dbReference type="InterPro" id="IPR004564">
    <property type="entry name" value="OM_lipoprot_carrier_LolA-like"/>
</dbReference>
<dbReference type="SUPFAM" id="SSF89392">
    <property type="entry name" value="Prokaryotic lipoproteins and lipoprotein localization factors"/>
    <property type="match status" value="1"/>
</dbReference>
<organism evidence="3 4">
    <name type="scientific">Prevotella pallens</name>
    <dbReference type="NCBI Taxonomy" id="60133"/>
    <lineage>
        <taxon>Bacteria</taxon>
        <taxon>Pseudomonadati</taxon>
        <taxon>Bacteroidota</taxon>
        <taxon>Bacteroidia</taxon>
        <taxon>Bacteroidales</taxon>
        <taxon>Prevotellaceae</taxon>
        <taxon>Prevotella</taxon>
    </lineage>
</organism>
<keyword evidence="1 2" id="KW-0732">Signal</keyword>
<gene>
    <name evidence="3" type="ORF">NCTC13043_01868</name>
</gene>
<evidence type="ECO:0000256" key="2">
    <source>
        <dbReference type="SAM" id="SignalP"/>
    </source>
</evidence>
<dbReference type="AlphaFoldDB" id="A0A379G8L7"/>
<reference evidence="3 4" key="1">
    <citation type="submission" date="2018-06" db="EMBL/GenBank/DDBJ databases">
        <authorList>
            <consortium name="Pathogen Informatics"/>
            <person name="Doyle S."/>
        </authorList>
    </citation>
    <scope>NUCLEOTIDE SEQUENCE [LARGE SCALE GENOMIC DNA]</scope>
    <source>
        <strain evidence="3 4">NCTC13043</strain>
    </source>
</reference>
<dbReference type="Proteomes" id="UP000254235">
    <property type="component" value="Unassembled WGS sequence"/>
</dbReference>
<dbReference type="CDD" id="cd16325">
    <property type="entry name" value="LolA"/>
    <property type="match status" value="1"/>
</dbReference>
<feature type="signal peptide" evidence="2">
    <location>
        <begin position="1"/>
        <end position="25"/>
    </location>
</feature>
<evidence type="ECO:0000256" key="1">
    <source>
        <dbReference type="ARBA" id="ARBA00022729"/>
    </source>
</evidence>
<dbReference type="EMBL" id="UGTP01000002">
    <property type="protein sequence ID" value="SUC37380.1"/>
    <property type="molecule type" value="Genomic_DNA"/>
</dbReference>
<protein>
    <submittedName>
        <fullName evidence="3">Outer membrane lipoprotein-sorting protein</fullName>
    </submittedName>
</protein>
<keyword evidence="3" id="KW-0449">Lipoprotein</keyword>
<evidence type="ECO:0000313" key="4">
    <source>
        <dbReference type="Proteomes" id="UP000254235"/>
    </source>
</evidence>
<evidence type="ECO:0000313" key="3">
    <source>
        <dbReference type="EMBL" id="SUC37380.1"/>
    </source>
</evidence>
<sequence>MKIQRNILFALTFLLCVNAFSQSSADAKKVLDKTAKVVRQRGGAAANFSITGGDMGRTSGSIVIKGNKFKAVTPETTIWFDGKTQWAYMKSTNEVNVSTPNEAKRLSMNPYAFITMYKNGYHISMKTTAATYVVHLQAIHPARSMQEFYVTISKTFYPQQIRMLQGKKWVTINISNFRTASQPNSYFQFKHADAPSAEIIDLR</sequence>
<proteinExistence type="predicted"/>
<dbReference type="RefSeq" id="WP_115083863.1">
    <property type="nucleotide sequence ID" value="NZ_CAJPLF010000015.1"/>
</dbReference>
<accession>A0A379G8L7</accession>
<dbReference type="GeneID" id="78571521"/>
<dbReference type="InterPro" id="IPR029046">
    <property type="entry name" value="LolA/LolB/LppX"/>
</dbReference>
<feature type="chain" id="PRO_5016705928" evidence="2">
    <location>
        <begin position="26"/>
        <end position="203"/>
    </location>
</feature>
<dbReference type="Pfam" id="PF16584">
    <property type="entry name" value="LolA_2"/>
    <property type="match status" value="1"/>
</dbReference>
<dbReference type="Gene3D" id="2.50.20.10">
    <property type="entry name" value="Lipoprotein localisation LolA/LolB/LppX"/>
    <property type="match status" value="1"/>
</dbReference>
<name>A0A379G8L7_9BACT</name>